<evidence type="ECO:0000313" key="2">
    <source>
        <dbReference type="Proteomes" id="UP000571854"/>
    </source>
</evidence>
<name>A0A7J9NLG4_METMI</name>
<proteinExistence type="predicted"/>
<dbReference type="Proteomes" id="UP000571854">
    <property type="component" value="Unassembled WGS sequence"/>
</dbReference>
<accession>A0A7J9NLG4</accession>
<protein>
    <submittedName>
        <fullName evidence="1">Uncharacterized protein</fullName>
    </submittedName>
</protein>
<organism evidence="1 2">
    <name type="scientific">Methanococcus maripaludis</name>
    <name type="common">Methanococcus deltae</name>
    <dbReference type="NCBI Taxonomy" id="39152"/>
    <lineage>
        <taxon>Archaea</taxon>
        <taxon>Methanobacteriati</taxon>
        <taxon>Methanobacteriota</taxon>
        <taxon>Methanomada group</taxon>
        <taxon>Methanococci</taxon>
        <taxon>Methanococcales</taxon>
        <taxon>Methanococcaceae</taxon>
        <taxon>Methanococcus</taxon>
    </lineage>
</organism>
<dbReference type="EMBL" id="JACDUJ010000001">
    <property type="protein sequence ID" value="MBA2846287.1"/>
    <property type="molecule type" value="Genomic_DNA"/>
</dbReference>
<reference evidence="1 2" key="1">
    <citation type="submission" date="2020-07" db="EMBL/GenBank/DDBJ databases">
        <title>Genomic Encyclopedia of Type Strains, Phase IV (KMG-V): Genome sequencing to study the core and pangenomes of soil and plant-associated prokaryotes.</title>
        <authorList>
            <person name="Whitman W."/>
        </authorList>
    </citation>
    <scope>NUCLEOTIDE SEQUENCE [LARGE SCALE GENOMIC DNA]</scope>
    <source>
        <strain evidence="1 2">A5</strain>
    </source>
</reference>
<comment type="caution">
    <text evidence="1">The sequence shown here is derived from an EMBL/GenBank/DDBJ whole genome shotgun (WGS) entry which is preliminary data.</text>
</comment>
<evidence type="ECO:0000313" key="1">
    <source>
        <dbReference type="EMBL" id="MBA2846287.1"/>
    </source>
</evidence>
<sequence length="37" mass="4217">MIRICPKCLKAVVHYDKDPIDIKNKASERTGSIEKES</sequence>
<gene>
    <name evidence="1" type="ORF">HNP88_000471</name>
</gene>
<dbReference type="AlphaFoldDB" id="A0A7J9NLG4"/>